<feature type="compositionally biased region" description="Pro residues" evidence="6">
    <location>
        <begin position="164"/>
        <end position="186"/>
    </location>
</feature>
<dbReference type="Pfam" id="PF00704">
    <property type="entry name" value="Glyco_hydro_18"/>
    <property type="match status" value="1"/>
</dbReference>
<keyword evidence="10" id="KW-1185">Reference proteome</keyword>
<dbReference type="GO" id="GO:0008061">
    <property type="term" value="F:chitin binding"/>
    <property type="evidence" value="ECO:0007669"/>
    <property type="project" value="InterPro"/>
</dbReference>
<dbReference type="PROSITE" id="PS01095">
    <property type="entry name" value="GH18_1"/>
    <property type="match status" value="1"/>
</dbReference>
<dbReference type="SUPFAM" id="SSF49785">
    <property type="entry name" value="Galactose-binding domain-like"/>
    <property type="match status" value="1"/>
</dbReference>
<dbReference type="EC" id="3.2.1.14" evidence="1"/>
<feature type="domain" description="GH18" evidence="8">
    <location>
        <begin position="192"/>
        <end position="525"/>
    </location>
</feature>
<dbReference type="PANTHER" id="PTHR45708:SF49">
    <property type="entry name" value="ENDOCHITINASE"/>
    <property type="match status" value="1"/>
</dbReference>
<feature type="signal peptide" evidence="7">
    <location>
        <begin position="1"/>
        <end position="26"/>
    </location>
</feature>
<dbReference type="Pfam" id="PF02018">
    <property type="entry name" value="CBM_4_9"/>
    <property type="match status" value="1"/>
</dbReference>
<organism evidence="9 10">
    <name type="scientific">Planotetraspora thailandica</name>
    <dbReference type="NCBI Taxonomy" id="487172"/>
    <lineage>
        <taxon>Bacteria</taxon>
        <taxon>Bacillati</taxon>
        <taxon>Actinomycetota</taxon>
        <taxon>Actinomycetes</taxon>
        <taxon>Streptosporangiales</taxon>
        <taxon>Streptosporangiaceae</taxon>
        <taxon>Planotetraspora</taxon>
    </lineage>
</organism>
<comment type="caution">
    <text evidence="9">The sequence shown here is derived from an EMBL/GenBank/DDBJ whole genome shotgun (WGS) entry which is preliminary data.</text>
</comment>
<evidence type="ECO:0000259" key="8">
    <source>
        <dbReference type="PROSITE" id="PS51910"/>
    </source>
</evidence>
<dbReference type="SMART" id="SM00636">
    <property type="entry name" value="Glyco_18"/>
    <property type="match status" value="1"/>
</dbReference>
<evidence type="ECO:0000256" key="2">
    <source>
        <dbReference type="ARBA" id="ARBA00022801"/>
    </source>
</evidence>
<dbReference type="InterPro" id="IPR008979">
    <property type="entry name" value="Galactose-bd-like_sf"/>
</dbReference>
<name>A0A8J3Y249_9ACTN</name>
<accession>A0A8J3Y249</accession>
<evidence type="ECO:0000256" key="1">
    <source>
        <dbReference type="ARBA" id="ARBA00012729"/>
    </source>
</evidence>
<dbReference type="InterPro" id="IPR001579">
    <property type="entry name" value="Glyco_hydro_18_chit_AS"/>
</dbReference>
<evidence type="ECO:0000256" key="3">
    <source>
        <dbReference type="ARBA" id="ARBA00023295"/>
    </source>
</evidence>
<keyword evidence="7" id="KW-0732">Signal</keyword>
<dbReference type="Gene3D" id="3.20.20.80">
    <property type="entry name" value="Glycosidases"/>
    <property type="match status" value="1"/>
</dbReference>
<dbReference type="PANTHER" id="PTHR45708">
    <property type="entry name" value="ENDOCHITINASE"/>
    <property type="match status" value="1"/>
</dbReference>
<evidence type="ECO:0000256" key="6">
    <source>
        <dbReference type="SAM" id="MobiDB-lite"/>
    </source>
</evidence>
<evidence type="ECO:0000256" key="4">
    <source>
        <dbReference type="RuleBase" id="RU000489"/>
    </source>
</evidence>
<dbReference type="InterPro" id="IPR050542">
    <property type="entry name" value="Glycosyl_Hydrlase18_Chitinase"/>
</dbReference>
<sequence>MLVRKWAAAAALVLGATALWGGTASAANILTNAGFESGLSGWTCASTAAAVSTPVHGGTRALSATPAGSDYARCQQTITVQPSTKYTLSSWVQGNYVFLGATGTGGTDPQTWGTPGATWKQLTTSFTTGPSTTSVTVYVNGWYGQGTYYADDIVLDGPGGTTPSPSPTPTPTPTATPTPTPTPTPSPSNGKRLLVGYLHASFANGSGYIRMADVPNDWDIIDLAFGEPTSVTSGDIRFNRCPATECPNVESDAEFIAGIRAKQAAGKKVLISIGGQNGQVQLTTTAARDKFVQSVGAIIDKYGLDGLDIDFEGHSLSLNQGDTDFRNPTTPVIVNLISAIRSLKAKYGSAFVLTMAPETFFVQLGYQFYGPGPNGSADPRSGAYLPVIHALRNDLTLLHVQDYNSGPIMGLDNQYHTMGVADFHVAMTDMLLTGFPVAGGATFPALRPDQVAIGLPAAPYAGNGFTTVSAVQSAFGCLAKGTGCGGYRPHGVFSGLRGLMTWSINWDKYNGFEFSRNHRAYLNTLG</sequence>
<dbReference type="PROSITE" id="PS51910">
    <property type="entry name" value="GH18_2"/>
    <property type="match status" value="1"/>
</dbReference>
<dbReference type="GO" id="GO:0005975">
    <property type="term" value="P:carbohydrate metabolic process"/>
    <property type="evidence" value="ECO:0007669"/>
    <property type="project" value="InterPro"/>
</dbReference>
<evidence type="ECO:0000256" key="5">
    <source>
        <dbReference type="RuleBase" id="RU004453"/>
    </source>
</evidence>
<dbReference type="SUPFAM" id="SSF51445">
    <property type="entry name" value="(Trans)glycosidases"/>
    <property type="match status" value="1"/>
</dbReference>
<protein>
    <recommendedName>
        <fullName evidence="1">chitinase</fullName>
        <ecNumber evidence="1">3.2.1.14</ecNumber>
    </recommendedName>
</protein>
<dbReference type="GO" id="GO:0008843">
    <property type="term" value="F:endochitinase activity"/>
    <property type="evidence" value="ECO:0007669"/>
    <property type="project" value="UniProtKB-EC"/>
</dbReference>
<dbReference type="InterPro" id="IPR017853">
    <property type="entry name" value="GH"/>
</dbReference>
<dbReference type="Gene3D" id="2.60.120.260">
    <property type="entry name" value="Galactose-binding domain-like"/>
    <property type="match status" value="1"/>
</dbReference>
<feature type="region of interest" description="Disordered" evidence="6">
    <location>
        <begin position="154"/>
        <end position="190"/>
    </location>
</feature>
<dbReference type="AlphaFoldDB" id="A0A8J3Y249"/>
<proteinExistence type="inferred from homology"/>
<evidence type="ECO:0000313" key="9">
    <source>
        <dbReference type="EMBL" id="GII59394.1"/>
    </source>
</evidence>
<keyword evidence="2 4" id="KW-0378">Hydrolase</keyword>
<dbReference type="Proteomes" id="UP000605992">
    <property type="component" value="Unassembled WGS sequence"/>
</dbReference>
<evidence type="ECO:0000313" key="10">
    <source>
        <dbReference type="Proteomes" id="UP000605992"/>
    </source>
</evidence>
<reference evidence="9" key="1">
    <citation type="submission" date="2021-01" db="EMBL/GenBank/DDBJ databases">
        <title>Whole genome shotgun sequence of Planotetraspora thailandica NBRC 104271.</title>
        <authorList>
            <person name="Komaki H."/>
            <person name="Tamura T."/>
        </authorList>
    </citation>
    <scope>NUCLEOTIDE SEQUENCE</scope>
    <source>
        <strain evidence="9">NBRC 104271</strain>
    </source>
</reference>
<dbReference type="EMBL" id="BOOR01000084">
    <property type="protein sequence ID" value="GII59394.1"/>
    <property type="molecule type" value="Genomic_DNA"/>
</dbReference>
<gene>
    <name evidence="9" type="ORF">Pth03_77830</name>
</gene>
<dbReference type="RefSeq" id="WP_239119703.1">
    <property type="nucleotide sequence ID" value="NZ_BOOR01000084.1"/>
</dbReference>
<feature type="chain" id="PRO_5035266992" description="chitinase" evidence="7">
    <location>
        <begin position="27"/>
        <end position="526"/>
    </location>
</feature>
<dbReference type="InterPro" id="IPR011583">
    <property type="entry name" value="Chitinase_II/V-like_cat"/>
</dbReference>
<dbReference type="CDD" id="cd02871">
    <property type="entry name" value="GH18_chitinase_D-like"/>
    <property type="match status" value="1"/>
</dbReference>
<evidence type="ECO:0000256" key="7">
    <source>
        <dbReference type="SAM" id="SignalP"/>
    </source>
</evidence>
<dbReference type="InterPro" id="IPR001223">
    <property type="entry name" value="Glyco_hydro18_cat"/>
</dbReference>
<dbReference type="InterPro" id="IPR003305">
    <property type="entry name" value="CenC_carb-bd"/>
</dbReference>
<keyword evidence="3 4" id="KW-0326">Glycosidase</keyword>
<comment type="similarity">
    <text evidence="5">Belongs to the glycosyl hydrolase 18 family.</text>
</comment>